<evidence type="ECO:0000256" key="2">
    <source>
        <dbReference type="SAM" id="Phobius"/>
    </source>
</evidence>
<evidence type="ECO:0000259" key="3">
    <source>
        <dbReference type="PROSITE" id="PS50172"/>
    </source>
</evidence>
<dbReference type="SMART" id="SM00292">
    <property type="entry name" value="BRCT"/>
    <property type="match status" value="1"/>
</dbReference>
<evidence type="ECO:0000313" key="4">
    <source>
        <dbReference type="Proteomes" id="UP000095282"/>
    </source>
</evidence>
<accession>A0A1I7UKN3</accession>
<dbReference type="WBParaSite" id="Csp11.Scaffold630.g16917.t1">
    <property type="protein sequence ID" value="Csp11.Scaffold630.g16917.t1"/>
    <property type="gene ID" value="Csp11.Scaffold630.g16917"/>
</dbReference>
<dbReference type="Proteomes" id="UP000095282">
    <property type="component" value="Unplaced"/>
</dbReference>
<dbReference type="PANTHER" id="PTHR22956">
    <property type="entry name" value="ANKYRIN REPEAT-CONTAINING PROTEIN F37A4.4-RELATED-RELATED"/>
    <property type="match status" value="1"/>
</dbReference>
<keyword evidence="4" id="KW-1185">Reference proteome</keyword>
<organism evidence="4 5">
    <name type="scientific">Caenorhabditis tropicalis</name>
    <dbReference type="NCBI Taxonomy" id="1561998"/>
    <lineage>
        <taxon>Eukaryota</taxon>
        <taxon>Metazoa</taxon>
        <taxon>Ecdysozoa</taxon>
        <taxon>Nematoda</taxon>
        <taxon>Chromadorea</taxon>
        <taxon>Rhabditida</taxon>
        <taxon>Rhabditina</taxon>
        <taxon>Rhabditomorpha</taxon>
        <taxon>Rhabditoidea</taxon>
        <taxon>Rhabditidae</taxon>
        <taxon>Peloderinae</taxon>
        <taxon>Caenorhabditis</taxon>
    </lineage>
</organism>
<dbReference type="PROSITE" id="PS50172">
    <property type="entry name" value="BRCT"/>
    <property type="match status" value="1"/>
</dbReference>
<keyword evidence="2" id="KW-0472">Membrane</keyword>
<proteinExistence type="predicted"/>
<reference evidence="5" key="1">
    <citation type="submission" date="2016-11" db="UniProtKB">
        <authorList>
            <consortium name="WormBaseParasite"/>
        </authorList>
    </citation>
    <scope>IDENTIFICATION</scope>
</reference>
<protein>
    <submittedName>
        <fullName evidence="5">BRCT domain-containing protein</fullName>
    </submittedName>
</protein>
<dbReference type="InterPro" id="IPR001357">
    <property type="entry name" value="BRCT_dom"/>
</dbReference>
<keyword evidence="2" id="KW-1133">Transmembrane helix</keyword>
<dbReference type="InterPro" id="IPR002110">
    <property type="entry name" value="Ankyrin_rpt"/>
</dbReference>
<dbReference type="InterPro" id="IPR053345">
    <property type="entry name" value="Ankyrin_repeat-containing"/>
</dbReference>
<feature type="domain" description="BRCT" evidence="3">
    <location>
        <begin position="690"/>
        <end position="760"/>
    </location>
</feature>
<dbReference type="Gene3D" id="1.25.40.20">
    <property type="entry name" value="Ankyrin repeat-containing domain"/>
    <property type="match status" value="1"/>
</dbReference>
<dbReference type="PROSITE" id="PS50297">
    <property type="entry name" value="ANK_REP_REGION"/>
    <property type="match status" value="1"/>
</dbReference>
<dbReference type="SMART" id="SM00248">
    <property type="entry name" value="ANK"/>
    <property type="match status" value="2"/>
</dbReference>
<dbReference type="SUPFAM" id="SSF48403">
    <property type="entry name" value="Ankyrin repeat"/>
    <property type="match status" value="1"/>
</dbReference>
<dbReference type="InterPro" id="IPR036420">
    <property type="entry name" value="BRCT_dom_sf"/>
</dbReference>
<evidence type="ECO:0000313" key="5">
    <source>
        <dbReference type="WBParaSite" id="Csp11.Scaffold630.g16917.t1"/>
    </source>
</evidence>
<dbReference type="PROSITE" id="PS50088">
    <property type="entry name" value="ANK_REPEAT"/>
    <property type="match status" value="1"/>
</dbReference>
<evidence type="ECO:0000256" key="1">
    <source>
        <dbReference type="PROSITE-ProRule" id="PRU00023"/>
    </source>
</evidence>
<feature type="repeat" description="ANK" evidence="1">
    <location>
        <begin position="594"/>
        <end position="626"/>
    </location>
</feature>
<dbReference type="STRING" id="1561998.A0A1I7UKN3"/>
<name>A0A1I7UKN3_9PELO</name>
<keyword evidence="2" id="KW-0812">Transmembrane</keyword>
<dbReference type="SUPFAM" id="SSF52113">
    <property type="entry name" value="BRCT domain"/>
    <property type="match status" value="1"/>
</dbReference>
<keyword evidence="1" id="KW-0040">ANK repeat</keyword>
<dbReference type="Gene3D" id="3.40.50.10190">
    <property type="entry name" value="BRCT domain"/>
    <property type="match status" value="1"/>
</dbReference>
<dbReference type="AlphaFoldDB" id="A0A1I7UKN3"/>
<dbReference type="Pfam" id="PF00023">
    <property type="entry name" value="Ank"/>
    <property type="match status" value="1"/>
</dbReference>
<dbReference type="InterPro" id="IPR036770">
    <property type="entry name" value="Ankyrin_rpt-contain_sf"/>
</dbReference>
<sequence>MKVLLSRNFSGEYADRVRIGWMNHLAHTQQLSQLHPTYTAAFRGDLLKKGADLKNLKKGLEGFRKMAKAFGEVEKRWKHVANKTDPEFHFKLRGPNTILMYIEFFFTDHGRPKVGVANCSNTPGDPDLIKKYKAQGSGPREVVISLSTLSRFVRDLPRLLVNDTVGCLNVTHQAVKGYSIQTDADVDEIVEKMGDEFLKCSGMELDAFLELFSMLKEKQERVIKALDVSGIVVGRIPVGEVVQKIGAEETIQCLRAQNFSVNILQRMVEIFLAFYKYYRPEKFVLMIEYLENVEAVKKAVLNVEKVIRDHRSMPNNPVLRLNNSKFYAENLAISTSALTKLIEVRNNRKKLLEVGTHFTEFIHQKMTAQGIIGDFHSPQFHVAGLVKQADEIEKRAKELVGSDVETMTRIFVDVANVKGVVGQRELLRTLIAYHSNDPNFDKNVLAEWQTLVDNDLDFSYYSTPLKRGPSAVVAIEDYFDRIFGRKADGNTKTVVVREGSWLSVILISIGFILLVFILILVIYGFTKNGREKYEDWYIFYFGKPHHFEKRWRYSAFTDVEDGKNALHDALREINDVNLKKQLRKGAYIKAYNKFGNTALHVATKAGHPELVEMLIRHGADRRLLNVKNRTPEQCIPSEIAPEDVENYRRIEEIYRKYQKKQFRIRVPPRFPPSSFHIFVDETVDVNLTNQFMEKFKSTVNLELIPTTTHFVVKTDPNGILETENFSLLSFLFSGAIMVKDTWIAACIADEQAMSQDSKYLVEKIKYRGIVYDTVTQWSAAAAKSEIPYLFGVQVALVMKECNRFDFYENLVAKHGGVLASTFPLKQNYRVGSHPYLHAHLGPLFLIHDGKIDLTGYETEKMYTLFTEEEFIRFMLRTEIVRDTSKNPITVPLHEN</sequence>
<dbReference type="eggNOG" id="KOG4177">
    <property type="taxonomic scope" value="Eukaryota"/>
</dbReference>
<feature type="transmembrane region" description="Helical" evidence="2">
    <location>
        <begin position="501"/>
        <end position="525"/>
    </location>
</feature>